<feature type="chain" id="PRO_5024364040" description="Calcium-binding protein" evidence="1">
    <location>
        <begin position="33"/>
        <end position="263"/>
    </location>
</feature>
<keyword evidence="3" id="KW-1185">Reference proteome</keyword>
<proteinExistence type="predicted"/>
<evidence type="ECO:0000256" key="1">
    <source>
        <dbReference type="SAM" id="SignalP"/>
    </source>
</evidence>
<dbReference type="EMBL" id="BLAF01000020">
    <property type="protein sequence ID" value="GES21045.1"/>
    <property type="molecule type" value="Genomic_DNA"/>
</dbReference>
<comment type="caution">
    <text evidence="2">The sequence shown here is derived from an EMBL/GenBank/DDBJ whole genome shotgun (WGS) entry which is preliminary data.</text>
</comment>
<dbReference type="PRINTS" id="PR00313">
    <property type="entry name" value="CABNDNGRPT"/>
</dbReference>
<dbReference type="SUPFAM" id="SSF51120">
    <property type="entry name" value="beta-Roll"/>
    <property type="match status" value="1"/>
</dbReference>
<dbReference type="AlphaFoldDB" id="A0A5M3XHN6"/>
<sequence>MRTTLKKNLARTSLLAFASATLAASLAAPSHAASTGTVGLSNGKITYTAGVGGINSASITVFNGKITVFDTEPLTALPGCEKLTPRAATCGTSAGEFAANLGDMNDSFSVGVSFKGTVNGGDGNDNLIAGSTSPTGRAITWIGGTGTDTVSYRSSDLSVRVSLDNRANDGRNIDSDNVRDDVENIVGSALGGDFLIGSDGNNRIEDAGGSGDKLFGLGGKDQLFAKDQAKDSDLDCGPGVDEIVIDKAGLDPEPVSCETIERF</sequence>
<gene>
    <name evidence="2" type="ORF">Aple_039410</name>
</gene>
<name>A0A5M3XHN6_9ACTN</name>
<dbReference type="OrthoDB" id="3536283at2"/>
<evidence type="ECO:0000313" key="2">
    <source>
        <dbReference type="EMBL" id="GES21045.1"/>
    </source>
</evidence>
<dbReference type="InterPro" id="IPR011049">
    <property type="entry name" value="Serralysin-like_metalloprot_C"/>
</dbReference>
<dbReference type="RefSeq" id="WP_155346053.1">
    <property type="nucleotide sequence ID" value="NZ_BAAAHM010000008.1"/>
</dbReference>
<organism evidence="2 3">
    <name type="scientific">Acrocarpospora pleiomorpha</name>
    <dbReference type="NCBI Taxonomy" id="90975"/>
    <lineage>
        <taxon>Bacteria</taxon>
        <taxon>Bacillati</taxon>
        <taxon>Actinomycetota</taxon>
        <taxon>Actinomycetes</taxon>
        <taxon>Streptosporangiales</taxon>
        <taxon>Streptosporangiaceae</taxon>
        <taxon>Acrocarpospora</taxon>
    </lineage>
</organism>
<evidence type="ECO:0008006" key="4">
    <source>
        <dbReference type="Google" id="ProtNLM"/>
    </source>
</evidence>
<protein>
    <recommendedName>
        <fullName evidence="4">Calcium-binding protein</fullName>
    </recommendedName>
</protein>
<accession>A0A5M3XHN6</accession>
<reference evidence="2 3" key="1">
    <citation type="submission" date="2019-10" db="EMBL/GenBank/DDBJ databases">
        <title>Whole genome shotgun sequence of Acrocarpospora pleiomorpha NBRC 16267.</title>
        <authorList>
            <person name="Ichikawa N."/>
            <person name="Kimura A."/>
            <person name="Kitahashi Y."/>
            <person name="Komaki H."/>
            <person name="Oguchi A."/>
        </authorList>
    </citation>
    <scope>NUCLEOTIDE SEQUENCE [LARGE SCALE GENOMIC DNA]</scope>
    <source>
        <strain evidence="2 3">NBRC 16267</strain>
    </source>
</reference>
<keyword evidence="1" id="KW-0732">Signal</keyword>
<dbReference type="Proteomes" id="UP000377595">
    <property type="component" value="Unassembled WGS sequence"/>
</dbReference>
<dbReference type="Gene3D" id="2.150.10.10">
    <property type="entry name" value="Serralysin-like metalloprotease, C-terminal"/>
    <property type="match status" value="1"/>
</dbReference>
<evidence type="ECO:0000313" key="3">
    <source>
        <dbReference type="Proteomes" id="UP000377595"/>
    </source>
</evidence>
<feature type="signal peptide" evidence="1">
    <location>
        <begin position="1"/>
        <end position="32"/>
    </location>
</feature>